<dbReference type="SUPFAM" id="SSF53738">
    <property type="entry name" value="Phosphoglucomutase, first 3 domains"/>
    <property type="match status" value="3"/>
</dbReference>
<dbReference type="GO" id="GO:0005829">
    <property type="term" value="C:cytosol"/>
    <property type="evidence" value="ECO:0007669"/>
    <property type="project" value="TreeGrafter"/>
</dbReference>
<evidence type="ECO:0000259" key="9">
    <source>
        <dbReference type="Pfam" id="PF02879"/>
    </source>
</evidence>
<evidence type="ECO:0000259" key="7">
    <source>
        <dbReference type="Pfam" id="PF00408"/>
    </source>
</evidence>
<dbReference type="GO" id="GO:0000287">
    <property type="term" value="F:magnesium ion binding"/>
    <property type="evidence" value="ECO:0007669"/>
    <property type="project" value="InterPro"/>
</dbReference>
<dbReference type="GO" id="GO:0006048">
    <property type="term" value="P:UDP-N-acetylglucosamine biosynthetic process"/>
    <property type="evidence" value="ECO:0007669"/>
    <property type="project" value="TreeGrafter"/>
</dbReference>
<dbReference type="PANTHER" id="PTHR42946">
    <property type="entry name" value="PHOSPHOHEXOSE MUTASE"/>
    <property type="match status" value="1"/>
</dbReference>
<accession>A0A6J6JG36</accession>
<dbReference type="FunFam" id="3.30.310.50:FF:000001">
    <property type="entry name" value="Phosphoglucosamine mutase"/>
    <property type="match status" value="1"/>
</dbReference>
<evidence type="ECO:0000256" key="1">
    <source>
        <dbReference type="ARBA" id="ARBA00001946"/>
    </source>
</evidence>
<protein>
    <submittedName>
        <fullName evidence="11">Unannotated protein</fullName>
    </submittedName>
</protein>
<keyword evidence="4" id="KW-0479">Metal-binding</keyword>
<reference evidence="11" key="1">
    <citation type="submission" date="2020-05" db="EMBL/GenBank/DDBJ databases">
        <authorList>
            <person name="Chiriac C."/>
            <person name="Salcher M."/>
            <person name="Ghai R."/>
            <person name="Kavagutti S V."/>
        </authorList>
    </citation>
    <scope>NUCLEOTIDE SEQUENCE</scope>
</reference>
<feature type="domain" description="Alpha-D-phosphohexomutase alpha/beta/alpha" evidence="8">
    <location>
        <begin position="3"/>
        <end position="125"/>
    </location>
</feature>
<comment type="similarity">
    <text evidence="2">Belongs to the phosphohexose mutase family.</text>
</comment>
<evidence type="ECO:0000313" key="11">
    <source>
        <dbReference type="EMBL" id="CAB4634889.1"/>
    </source>
</evidence>
<dbReference type="EMBL" id="CAEZVQ010000057">
    <property type="protein sequence ID" value="CAB4634889.1"/>
    <property type="molecule type" value="Genomic_DNA"/>
</dbReference>
<dbReference type="Gene3D" id="3.40.120.10">
    <property type="entry name" value="Alpha-D-Glucose-1,6-Bisphosphate, subunit A, domain 3"/>
    <property type="match status" value="3"/>
</dbReference>
<evidence type="ECO:0000256" key="4">
    <source>
        <dbReference type="ARBA" id="ARBA00022723"/>
    </source>
</evidence>
<dbReference type="Pfam" id="PF00408">
    <property type="entry name" value="PGM_PMM_IV"/>
    <property type="match status" value="1"/>
</dbReference>
<dbReference type="Pfam" id="PF02878">
    <property type="entry name" value="PGM_PMM_I"/>
    <property type="match status" value="1"/>
</dbReference>
<dbReference type="InterPro" id="IPR006352">
    <property type="entry name" value="GlmM_bact"/>
</dbReference>
<evidence type="ECO:0000256" key="2">
    <source>
        <dbReference type="ARBA" id="ARBA00010231"/>
    </source>
</evidence>
<organism evidence="11">
    <name type="scientific">freshwater metagenome</name>
    <dbReference type="NCBI Taxonomy" id="449393"/>
    <lineage>
        <taxon>unclassified sequences</taxon>
        <taxon>metagenomes</taxon>
        <taxon>ecological metagenomes</taxon>
    </lineage>
</organism>
<dbReference type="SUPFAM" id="SSF55957">
    <property type="entry name" value="Phosphoglucomutase, C-terminal domain"/>
    <property type="match status" value="1"/>
</dbReference>
<dbReference type="GO" id="GO:0009252">
    <property type="term" value="P:peptidoglycan biosynthetic process"/>
    <property type="evidence" value="ECO:0007669"/>
    <property type="project" value="TreeGrafter"/>
</dbReference>
<evidence type="ECO:0000256" key="5">
    <source>
        <dbReference type="ARBA" id="ARBA00022842"/>
    </source>
</evidence>
<dbReference type="GO" id="GO:0008966">
    <property type="term" value="F:phosphoglucosamine mutase activity"/>
    <property type="evidence" value="ECO:0007669"/>
    <property type="project" value="InterPro"/>
</dbReference>
<dbReference type="NCBIfam" id="TIGR01455">
    <property type="entry name" value="glmM"/>
    <property type="match status" value="1"/>
</dbReference>
<dbReference type="Gene3D" id="3.30.310.50">
    <property type="entry name" value="Alpha-D-phosphohexomutase, C-terminal domain"/>
    <property type="match status" value="1"/>
</dbReference>
<evidence type="ECO:0000259" key="10">
    <source>
        <dbReference type="Pfam" id="PF02880"/>
    </source>
</evidence>
<comment type="cofactor">
    <cofactor evidence="1">
        <name>Mg(2+)</name>
        <dbReference type="ChEBI" id="CHEBI:18420"/>
    </cofactor>
</comment>
<evidence type="ECO:0000256" key="3">
    <source>
        <dbReference type="ARBA" id="ARBA00022553"/>
    </source>
</evidence>
<dbReference type="InterPro" id="IPR016055">
    <property type="entry name" value="A-D-PHexomutase_a/b/a-I/II/III"/>
</dbReference>
<dbReference type="GO" id="GO:0004615">
    <property type="term" value="F:phosphomannomutase activity"/>
    <property type="evidence" value="ECO:0007669"/>
    <property type="project" value="TreeGrafter"/>
</dbReference>
<evidence type="ECO:0000259" key="8">
    <source>
        <dbReference type="Pfam" id="PF02878"/>
    </source>
</evidence>
<proteinExistence type="inferred from homology"/>
<dbReference type="FunFam" id="3.40.120.10:FF:000002">
    <property type="entry name" value="Phosphoglucosamine mutase"/>
    <property type="match status" value="1"/>
</dbReference>
<keyword evidence="5" id="KW-0460">Magnesium</keyword>
<feature type="domain" description="Alpha-D-phosphohexomutase C-terminal" evidence="7">
    <location>
        <begin position="364"/>
        <end position="420"/>
    </location>
</feature>
<dbReference type="Pfam" id="PF02879">
    <property type="entry name" value="PGM_PMM_II"/>
    <property type="match status" value="1"/>
</dbReference>
<dbReference type="InterPro" id="IPR050060">
    <property type="entry name" value="Phosphoglucosamine_mutase"/>
</dbReference>
<dbReference type="InterPro" id="IPR005841">
    <property type="entry name" value="Alpha-D-phosphohexomutase_SF"/>
</dbReference>
<dbReference type="PANTHER" id="PTHR42946:SF1">
    <property type="entry name" value="PHOSPHOGLUCOMUTASE (ALPHA-D-GLUCOSE-1,6-BISPHOSPHATE-DEPENDENT)"/>
    <property type="match status" value="1"/>
</dbReference>
<dbReference type="PROSITE" id="PS00710">
    <property type="entry name" value="PGM_PMM"/>
    <property type="match status" value="1"/>
</dbReference>
<dbReference type="InterPro" id="IPR016066">
    <property type="entry name" value="A-D-PHexomutase_CS"/>
</dbReference>
<dbReference type="InterPro" id="IPR005844">
    <property type="entry name" value="A-D-PHexomutase_a/b/a-I"/>
</dbReference>
<dbReference type="InterPro" id="IPR005845">
    <property type="entry name" value="A-D-PHexomutase_a/b/a-II"/>
</dbReference>
<name>A0A6J6JG36_9ZZZZ</name>
<dbReference type="GO" id="GO:0005975">
    <property type="term" value="P:carbohydrate metabolic process"/>
    <property type="evidence" value="ECO:0007669"/>
    <property type="project" value="InterPro"/>
</dbReference>
<dbReference type="InterPro" id="IPR005843">
    <property type="entry name" value="A-D-PHexomutase_C"/>
</dbReference>
<feature type="domain" description="Alpha-D-phosphohexomutase alpha/beta/alpha" evidence="9">
    <location>
        <begin position="148"/>
        <end position="244"/>
    </location>
</feature>
<feature type="domain" description="Alpha-D-phosphohexomutase alpha/beta/alpha" evidence="10">
    <location>
        <begin position="248"/>
        <end position="360"/>
    </location>
</feature>
<dbReference type="AlphaFoldDB" id="A0A6J6JG36"/>
<dbReference type="Pfam" id="PF02880">
    <property type="entry name" value="PGM_PMM_III"/>
    <property type="match status" value="1"/>
</dbReference>
<dbReference type="PRINTS" id="PR00509">
    <property type="entry name" value="PGMPMM"/>
</dbReference>
<gene>
    <name evidence="11" type="ORF">UFOPK2086_00571</name>
</gene>
<evidence type="ECO:0000256" key="6">
    <source>
        <dbReference type="ARBA" id="ARBA00023235"/>
    </source>
</evidence>
<sequence>MLHFGTDGVRGVAIDELTPALARDLARAVARVLQPTAVVVGRDTRESGPALEQAIIDGCAAEGVTVHQMGVAPTPAIAFAAEHHQWVAIAITASHNPWTDNGIKVFAAGGSKLSDSEQIDIERQWHSLVAEPAPVALGTVHDASHIVDEYVQHRLNTVGGAFAGMRIVLDCANGAMSSAAPALFASTDADVVVMNAEPNGRNINDKCGATSTAGLVARVIAEGADLGIAFDGDGDRLMAVTGSGVVVDGDYIMAIAASDLAQRGLLRNKGVAVTVMTNLGFHRAMSQIGVDVVVTPVGDRSVLAALEEYDFVLGGEQSGHIIHRALATTGDGLLAALVLIESLARTTVSLDQAITVMQSYPQMLINVRTTERVLDPVNDIADAIHAVEESLGSDGRVLVRASGTEPLVRVMVEAQTESLALSSALTLANAVIAQHGGAVEGAH</sequence>
<dbReference type="InterPro" id="IPR036900">
    <property type="entry name" value="A-D-PHexomutase_C_sf"/>
</dbReference>
<keyword evidence="6" id="KW-0413">Isomerase</keyword>
<dbReference type="InterPro" id="IPR005846">
    <property type="entry name" value="A-D-PHexomutase_a/b/a-III"/>
</dbReference>
<keyword evidence="3" id="KW-0597">Phosphoprotein</keyword>